<gene>
    <name evidence="2" type="ORF">GCM10010964_37680</name>
</gene>
<keyword evidence="1" id="KW-0472">Membrane</keyword>
<dbReference type="AlphaFoldDB" id="A0A8J2ZF14"/>
<keyword evidence="1" id="KW-1133">Transmembrane helix</keyword>
<keyword evidence="1" id="KW-0812">Transmembrane</keyword>
<evidence type="ECO:0000313" key="3">
    <source>
        <dbReference type="Proteomes" id="UP000597507"/>
    </source>
</evidence>
<name>A0A8J2ZF14_9PROT</name>
<reference evidence="2 3" key="1">
    <citation type="journal article" date="2014" name="Int. J. Syst. Evol. Microbiol.">
        <title>Complete genome sequence of Corynebacterium casei LMG S-19264T (=DSM 44701T), isolated from a smear-ripened cheese.</title>
        <authorList>
            <consortium name="US DOE Joint Genome Institute (JGI-PGF)"/>
            <person name="Walter F."/>
            <person name="Albersmeier A."/>
            <person name="Kalinowski J."/>
            <person name="Ruckert C."/>
        </authorList>
    </citation>
    <scope>NUCLEOTIDE SEQUENCE [LARGE SCALE GENOMIC DNA]</scope>
    <source>
        <strain evidence="2 3">CGMCC 1.16330</strain>
    </source>
</reference>
<evidence type="ECO:0000256" key="1">
    <source>
        <dbReference type="SAM" id="Phobius"/>
    </source>
</evidence>
<evidence type="ECO:0000313" key="2">
    <source>
        <dbReference type="EMBL" id="GGG46782.1"/>
    </source>
</evidence>
<accession>A0A8J2ZF14</accession>
<protein>
    <submittedName>
        <fullName evidence="2">Uncharacterized protein</fullName>
    </submittedName>
</protein>
<dbReference type="EMBL" id="BMKS01000015">
    <property type="protein sequence ID" value="GGG46782.1"/>
    <property type="molecule type" value="Genomic_DNA"/>
</dbReference>
<organism evidence="2 3">
    <name type="scientific">Caldovatus sediminis</name>
    <dbReference type="NCBI Taxonomy" id="2041189"/>
    <lineage>
        <taxon>Bacteria</taxon>
        <taxon>Pseudomonadati</taxon>
        <taxon>Pseudomonadota</taxon>
        <taxon>Alphaproteobacteria</taxon>
        <taxon>Acetobacterales</taxon>
        <taxon>Roseomonadaceae</taxon>
        <taxon>Caldovatus</taxon>
    </lineage>
</organism>
<proteinExistence type="predicted"/>
<feature type="transmembrane region" description="Helical" evidence="1">
    <location>
        <begin position="36"/>
        <end position="52"/>
    </location>
</feature>
<dbReference type="Proteomes" id="UP000597507">
    <property type="component" value="Unassembled WGS sequence"/>
</dbReference>
<keyword evidence="3" id="KW-1185">Reference proteome</keyword>
<dbReference type="RefSeq" id="WP_188903052.1">
    <property type="nucleotide sequence ID" value="NZ_BMKS01000015.1"/>
</dbReference>
<comment type="caution">
    <text evidence="2">The sequence shown here is derived from an EMBL/GenBank/DDBJ whole genome shotgun (WGS) entry which is preliminary data.</text>
</comment>
<sequence length="68" mass="7366">MPMGSWLRIALAAVVGVGALVLLAGRQEAVLTAEHLGVLLFAACFAYAIRVVDRHFDARERGDEEEGR</sequence>